<dbReference type="AlphaFoldDB" id="A0A1F7JAH8"/>
<dbReference type="STRING" id="1802067.A2966_02280"/>
<feature type="compositionally biased region" description="Polar residues" evidence="1">
    <location>
        <begin position="71"/>
        <end position="87"/>
    </location>
</feature>
<dbReference type="EMBL" id="MGAR01000004">
    <property type="protein sequence ID" value="OGK52648.1"/>
    <property type="molecule type" value="Genomic_DNA"/>
</dbReference>
<dbReference type="Proteomes" id="UP000176480">
    <property type="component" value="Unassembled WGS sequence"/>
</dbReference>
<keyword evidence="2" id="KW-0472">Membrane</keyword>
<evidence type="ECO:0000256" key="2">
    <source>
        <dbReference type="SAM" id="Phobius"/>
    </source>
</evidence>
<evidence type="ECO:0000313" key="3">
    <source>
        <dbReference type="EMBL" id="OGK52648.1"/>
    </source>
</evidence>
<keyword evidence="2" id="KW-1133">Transmembrane helix</keyword>
<feature type="transmembrane region" description="Helical" evidence="2">
    <location>
        <begin position="12"/>
        <end position="31"/>
    </location>
</feature>
<sequence>MNRQNSKNHPEHFWSGFAMGMASGAAILYLVGTKKGRGLLESILEYNKQMEDGKLNISSLLSDLSDQVSSRADTQNSGSNHPQNDTKLNGLVSMLKKIKRH</sequence>
<name>A0A1F7JAH8_9BACT</name>
<keyword evidence="2" id="KW-0812">Transmembrane</keyword>
<reference evidence="3 4" key="1">
    <citation type="journal article" date="2016" name="Nat. Commun.">
        <title>Thousands of microbial genomes shed light on interconnected biogeochemical processes in an aquifer system.</title>
        <authorList>
            <person name="Anantharaman K."/>
            <person name="Brown C.T."/>
            <person name="Hug L.A."/>
            <person name="Sharon I."/>
            <person name="Castelle C.J."/>
            <person name="Probst A.J."/>
            <person name="Thomas B.C."/>
            <person name="Singh A."/>
            <person name="Wilkins M.J."/>
            <person name="Karaoz U."/>
            <person name="Brodie E.L."/>
            <person name="Williams K.H."/>
            <person name="Hubbard S.S."/>
            <person name="Banfield J.F."/>
        </authorList>
    </citation>
    <scope>NUCLEOTIDE SEQUENCE [LARGE SCALE GENOMIC DNA]</scope>
</reference>
<feature type="region of interest" description="Disordered" evidence="1">
    <location>
        <begin position="66"/>
        <end position="92"/>
    </location>
</feature>
<evidence type="ECO:0000256" key="1">
    <source>
        <dbReference type="SAM" id="MobiDB-lite"/>
    </source>
</evidence>
<evidence type="ECO:0000313" key="4">
    <source>
        <dbReference type="Proteomes" id="UP000176480"/>
    </source>
</evidence>
<gene>
    <name evidence="3" type="ORF">A2966_02280</name>
</gene>
<proteinExistence type="predicted"/>
<organism evidence="3 4">
    <name type="scientific">Candidatus Roizmanbacteria bacterium RIFCSPLOWO2_01_FULL_41_22</name>
    <dbReference type="NCBI Taxonomy" id="1802067"/>
    <lineage>
        <taxon>Bacteria</taxon>
        <taxon>Candidatus Roizmaniibacteriota</taxon>
    </lineage>
</organism>
<comment type="caution">
    <text evidence="3">The sequence shown here is derived from an EMBL/GenBank/DDBJ whole genome shotgun (WGS) entry which is preliminary data.</text>
</comment>
<protein>
    <submittedName>
        <fullName evidence="3">Uncharacterized protein</fullName>
    </submittedName>
</protein>
<accession>A0A1F7JAH8</accession>